<organism evidence="2 3">
    <name type="scientific">Emticicia aquatica</name>
    <dbReference type="NCBI Taxonomy" id="1681835"/>
    <lineage>
        <taxon>Bacteria</taxon>
        <taxon>Pseudomonadati</taxon>
        <taxon>Bacteroidota</taxon>
        <taxon>Cytophagia</taxon>
        <taxon>Cytophagales</taxon>
        <taxon>Leadbetterellaceae</taxon>
        <taxon>Emticicia</taxon>
    </lineage>
</organism>
<sequence>MEKPSTAKIALKWGIISALLIIIYTVGLYISGYFKTPSLSWIPFILLLITIIMSMREFKSLNNAFMSFSEGLGVGTLLSAVTGLIASIFNYIYTNFIDTTIMQQMREMQMDQMEAQGLTSEQIDQAMEIASRFATPGLTFLFTIIGYVLFGFVFSLIVSAIVKNSKPEFEF</sequence>
<reference evidence="2" key="1">
    <citation type="submission" date="2021-12" db="EMBL/GenBank/DDBJ databases">
        <authorList>
            <person name="Rodrigo-Torres L."/>
            <person name="Arahal R. D."/>
            <person name="Lucena T."/>
        </authorList>
    </citation>
    <scope>NUCLEOTIDE SEQUENCE</scope>
    <source>
        <strain evidence="2">CECT 8858</strain>
    </source>
</reference>
<evidence type="ECO:0000256" key="1">
    <source>
        <dbReference type="SAM" id="Phobius"/>
    </source>
</evidence>
<evidence type="ECO:0000313" key="2">
    <source>
        <dbReference type="EMBL" id="CAH0995263.1"/>
    </source>
</evidence>
<evidence type="ECO:0000313" key="3">
    <source>
        <dbReference type="Proteomes" id="UP000837932"/>
    </source>
</evidence>
<gene>
    <name evidence="2" type="ORF">EMA8858_01383</name>
</gene>
<keyword evidence="1" id="KW-0812">Transmembrane</keyword>
<keyword evidence="1" id="KW-1133">Transmembrane helix</keyword>
<feature type="transmembrane region" description="Helical" evidence="1">
    <location>
        <begin position="40"/>
        <end position="58"/>
    </location>
</feature>
<proteinExistence type="predicted"/>
<dbReference type="InterPro" id="IPR025250">
    <property type="entry name" value="DUF4199"/>
</dbReference>
<protein>
    <recommendedName>
        <fullName evidence="4">DUF4199 domain-containing protein</fullName>
    </recommendedName>
</protein>
<dbReference type="Pfam" id="PF13858">
    <property type="entry name" value="DUF4199"/>
    <property type="match status" value="1"/>
</dbReference>
<keyword evidence="1" id="KW-0472">Membrane</keyword>
<name>A0ABM9AN69_9BACT</name>
<feature type="transmembrane region" description="Helical" evidence="1">
    <location>
        <begin position="12"/>
        <end position="34"/>
    </location>
</feature>
<dbReference type="Proteomes" id="UP000837932">
    <property type="component" value="Unassembled WGS sequence"/>
</dbReference>
<dbReference type="EMBL" id="CAKLPY010000001">
    <property type="protein sequence ID" value="CAH0995263.1"/>
    <property type="molecule type" value="Genomic_DNA"/>
</dbReference>
<evidence type="ECO:0008006" key="4">
    <source>
        <dbReference type="Google" id="ProtNLM"/>
    </source>
</evidence>
<feature type="transmembrane region" description="Helical" evidence="1">
    <location>
        <begin position="70"/>
        <end position="93"/>
    </location>
</feature>
<dbReference type="RefSeq" id="WP_238805745.1">
    <property type="nucleotide sequence ID" value="NZ_CAKLPY010000001.1"/>
</dbReference>
<accession>A0ABM9AN69</accession>
<feature type="transmembrane region" description="Helical" evidence="1">
    <location>
        <begin position="140"/>
        <end position="162"/>
    </location>
</feature>
<keyword evidence="3" id="KW-1185">Reference proteome</keyword>
<comment type="caution">
    <text evidence="2">The sequence shown here is derived from an EMBL/GenBank/DDBJ whole genome shotgun (WGS) entry which is preliminary data.</text>
</comment>